<dbReference type="InterPro" id="IPR049712">
    <property type="entry name" value="Poly_export"/>
</dbReference>
<dbReference type="Pfam" id="PF10531">
    <property type="entry name" value="SLBB"/>
    <property type="match status" value="4"/>
</dbReference>
<feature type="chain" id="PRO_5043925641" evidence="3">
    <location>
        <begin position="34"/>
        <end position="670"/>
    </location>
</feature>
<evidence type="ECO:0000256" key="1">
    <source>
        <dbReference type="ARBA" id="ARBA00022729"/>
    </source>
</evidence>
<dbReference type="Gene3D" id="3.10.560.10">
    <property type="entry name" value="Outer membrane lipoprotein wza domain like"/>
    <property type="match status" value="4"/>
</dbReference>
<evidence type="ECO:0000256" key="3">
    <source>
        <dbReference type="SAM" id="SignalP"/>
    </source>
</evidence>
<feature type="region of interest" description="Disordered" evidence="2">
    <location>
        <begin position="49"/>
        <end position="104"/>
    </location>
</feature>
<evidence type="ECO:0000256" key="2">
    <source>
        <dbReference type="SAM" id="MobiDB-lite"/>
    </source>
</evidence>
<dbReference type="PANTHER" id="PTHR33619:SF3">
    <property type="entry name" value="POLYSACCHARIDE EXPORT PROTEIN GFCE-RELATED"/>
    <property type="match status" value="1"/>
</dbReference>
<dbReference type="PANTHER" id="PTHR33619">
    <property type="entry name" value="POLYSACCHARIDE EXPORT PROTEIN GFCE-RELATED"/>
    <property type="match status" value="1"/>
</dbReference>
<keyword evidence="7" id="KW-1185">Reference proteome</keyword>
<dbReference type="InterPro" id="IPR003715">
    <property type="entry name" value="Poly_export_N"/>
</dbReference>
<evidence type="ECO:0000313" key="6">
    <source>
        <dbReference type="EMBL" id="MEF7614721.1"/>
    </source>
</evidence>
<dbReference type="GO" id="GO:0015159">
    <property type="term" value="F:polysaccharide transmembrane transporter activity"/>
    <property type="evidence" value="ECO:0007669"/>
    <property type="project" value="InterPro"/>
</dbReference>
<dbReference type="RefSeq" id="WP_332289763.1">
    <property type="nucleotide sequence ID" value="NZ_JAZIBG010000028.1"/>
</dbReference>
<feature type="domain" description="Soluble ligand binding" evidence="5">
    <location>
        <begin position="249"/>
        <end position="295"/>
    </location>
</feature>
<keyword evidence="1 3" id="KW-0732">Signal</keyword>
<dbReference type="EMBL" id="JAZIBG010000028">
    <property type="protein sequence ID" value="MEF7614721.1"/>
    <property type="molecule type" value="Genomic_DNA"/>
</dbReference>
<dbReference type="AlphaFoldDB" id="A0AAW9QBF4"/>
<organism evidence="6 7">
    <name type="scientific">Aquincola agrisoli</name>
    <dbReference type="NCBI Taxonomy" id="3119538"/>
    <lineage>
        <taxon>Bacteria</taxon>
        <taxon>Pseudomonadati</taxon>
        <taxon>Pseudomonadota</taxon>
        <taxon>Betaproteobacteria</taxon>
        <taxon>Burkholderiales</taxon>
        <taxon>Sphaerotilaceae</taxon>
        <taxon>Aquincola</taxon>
    </lineage>
</organism>
<feature type="compositionally biased region" description="Polar residues" evidence="2">
    <location>
        <begin position="88"/>
        <end position="101"/>
    </location>
</feature>
<dbReference type="Pfam" id="PF02563">
    <property type="entry name" value="Poly_export"/>
    <property type="match status" value="1"/>
</dbReference>
<evidence type="ECO:0000313" key="7">
    <source>
        <dbReference type="Proteomes" id="UP001336250"/>
    </source>
</evidence>
<feature type="domain" description="Soluble ligand binding" evidence="5">
    <location>
        <begin position="422"/>
        <end position="457"/>
    </location>
</feature>
<comment type="caution">
    <text evidence="6">The sequence shown here is derived from an EMBL/GenBank/DDBJ whole genome shotgun (WGS) entry which is preliminary data.</text>
</comment>
<accession>A0AAW9QBF4</accession>
<gene>
    <name evidence="6" type="ORF">V4F39_12435</name>
</gene>
<dbReference type="Proteomes" id="UP001336250">
    <property type="component" value="Unassembled WGS sequence"/>
</dbReference>
<evidence type="ECO:0000259" key="5">
    <source>
        <dbReference type="Pfam" id="PF10531"/>
    </source>
</evidence>
<feature type="domain" description="Soluble ligand binding" evidence="5">
    <location>
        <begin position="559"/>
        <end position="607"/>
    </location>
</feature>
<name>A0AAW9QBF4_9BURK</name>
<feature type="compositionally biased region" description="Low complexity" evidence="2">
    <location>
        <begin position="49"/>
        <end position="68"/>
    </location>
</feature>
<protein>
    <submittedName>
        <fullName evidence="6">SLBB domain-containing protein</fullName>
    </submittedName>
</protein>
<feature type="domain" description="Polysaccharide export protein N-terminal" evidence="4">
    <location>
        <begin position="167"/>
        <end position="241"/>
    </location>
</feature>
<evidence type="ECO:0000259" key="4">
    <source>
        <dbReference type="Pfam" id="PF02563"/>
    </source>
</evidence>
<sequence length="670" mass="72032">MTELIPRRRSRRAPMASIAAAVALALPCLASHAQVQTNQAIQYYQNSQNSQNNQAGQNSGSPGSQQINVGSDAYGNDAGGPVRLRPQGTANGTNAQGQAQDGQFRERRQALPYRPGEFELFVNKLADMPPVIGPDGKLTLDDTSVRRFGAELVTPQLGADSADFMPQVPPDYLLTPGDEVALTIWGSVDADLRLTVDRAGRLNIPRVGSVLVSGVRYADLPALLNQRVAQVFRNFQLSVSLGQLRGIRIYVTGFTAKPGSYTVSSLSTVVHGVMKAGGPSAAGTFRNIQLRRGGKLVSTLDLYDLLIKGDRSGDRVLQPEDVVHIGPVGTQTAVIGSVNKPAIFELKKGETVDDVLQMAGGLTAVADQGRLSVERLDERIGARVSQLKLPDDLTQRPANGDVLRAFSAVEATLPMDKQNKRVRIEGEVARPGDYILPPSSSIIDAIRIAGGLTPNAYVFGTEFSRESVRQSQQENYERALRDLETEFARSTTTQRALTADDAQIQASRSTAASKLIERLRAIRPTGRIVLQLDPETAHLPELAVENGDRIYVPALPTTVGVFGSVFNGGSYLFSRERKVTDYVRLAGGTTRGADDGSAFVLRANGSVVSARQSGGFFSGGSLSDVPALPGDTVFVPEEMNKTTFMQAAKEWTQILYQFGLGAAALKTIRE</sequence>
<feature type="domain" description="Soluble ligand binding" evidence="5">
    <location>
        <begin position="333"/>
        <end position="378"/>
    </location>
</feature>
<reference evidence="6 7" key="1">
    <citation type="submission" date="2024-02" db="EMBL/GenBank/DDBJ databases">
        <title>Genome sequence of Aquincola sp. MAHUQ-54.</title>
        <authorList>
            <person name="Huq M.A."/>
        </authorList>
    </citation>
    <scope>NUCLEOTIDE SEQUENCE [LARGE SCALE GENOMIC DNA]</scope>
    <source>
        <strain evidence="6 7">MAHUQ-54</strain>
    </source>
</reference>
<proteinExistence type="predicted"/>
<feature type="signal peptide" evidence="3">
    <location>
        <begin position="1"/>
        <end position="33"/>
    </location>
</feature>
<dbReference type="InterPro" id="IPR019554">
    <property type="entry name" value="Soluble_ligand-bd"/>
</dbReference>